<feature type="transmembrane region" description="Helical" evidence="1">
    <location>
        <begin position="100"/>
        <end position="118"/>
    </location>
</feature>
<accession>A0A8J3ZE41</accession>
<keyword evidence="1" id="KW-0472">Membrane</keyword>
<keyword evidence="1" id="KW-0812">Transmembrane</keyword>
<name>A0A8J3ZE41_9ACTN</name>
<proteinExistence type="predicted"/>
<keyword evidence="1" id="KW-1133">Transmembrane helix</keyword>
<evidence type="ECO:0000256" key="1">
    <source>
        <dbReference type="SAM" id="Phobius"/>
    </source>
</evidence>
<evidence type="ECO:0000313" key="3">
    <source>
        <dbReference type="Proteomes" id="UP000612585"/>
    </source>
</evidence>
<dbReference type="EMBL" id="BOPG01000078">
    <property type="protein sequence ID" value="GIJ62494.1"/>
    <property type="molecule type" value="Genomic_DNA"/>
</dbReference>
<comment type="caution">
    <text evidence="2">The sequence shown here is derived from an EMBL/GenBank/DDBJ whole genome shotgun (WGS) entry which is preliminary data.</text>
</comment>
<evidence type="ECO:0000313" key="2">
    <source>
        <dbReference type="EMBL" id="GIJ62494.1"/>
    </source>
</evidence>
<reference evidence="2" key="1">
    <citation type="submission" date="2021-01" db="EMBL/GenBank/DDBJ databases">
        <title>Whole genome shotgun sequence of Virgisporangium aurantiacum NBRC 16421.</title>
        <authorList>
            <person name="Komaki H."/>
            <person name="Tamura T."/>
        </authorList>
    </citation>
    <scope>NUCLEOTIDE SEQUENCE</scope>
    <source>
        <strain evidence="2">NBRC 16421</strain>
    </source>
</reference>
<feature type="transmembrane region" description="Helical" evidence="1">
    <location>
        <begin position="70"/>
        <end position="88"/>
    </location>
</feature>
<organism evidence="2 3">
    <name type="scientific">Virgisporangium aurantiacum</name>
    <dbReference type="NCBI Taxonomy" id="175570"/>
    <lineage>
        <taxon>Bacteria</taxon>
        <taxon>Bacillati</taxon>
        <taxon>Actinomycetota</taxon>
        <taxon>Actinomycetes</taxon>
        <taxon>Micromonosporales</taxon>
        <taxon>Micromonosporaceae</taxon>
        <taxon>Virgisporangium</taxon>
    </lineage>
</organism>
<keyword evidence="3" id="KW-1185">Reference proteome</keyword>
<dbReference type="RefSeq" id="WP_204008171.1">
    <property type="nucleotide sequence ID" value="NZ_BOPG01000078.1"/>
</dbReference>
<dbReference type="AlphaFoldDB" id="A0A8J3ZE41"/>
<gene>
    <name evidence="2" type="ORF">Vau01_100100</name>
</gene>
<protein>
    <submittedName>
        <fullName evidence="2">Uncharacterized protein</fullName>
    </submittedName>
</protein>
<sequence length="181" mass="19495">MGRGIPSSEVEVQLMHHDGRDRDMYRVESVVLERPPSTLYSGSVTLACPWCGDEVEYQVLSVAAARLQWTLWRVLTIAGLVAMLWGTVRLIQTGGSSGGGAGALGAGIFTVFIFGYLWSVDYGVNGPGAWWTSRPHSLRLQPPETQDEIGTLTCERCGHSEPLGNGGYAGAEARMAGHACR</sequence>
<dbReference type="Proteomes" id="UP000612585">
    <property type="component" value="Unassembled WGS sequence"/>
</dbReference>